<evidence type="ECO:0008006" key="4">
    <source>
        <dbReference type="Google" id="ProtNLM"/>
    </source>
</evidence>
<dbReference type="RefSeq" id="WP_310268938.1">
    <property type="nucleotide sequence ID" value="NZ_JAVDXU010000003.1"/>
</dbReference>
<evidence type="ECO:0000313" key="2">
    <source>
        <dbReference type="EMBL" id="MDR7271540.1"/>
    </source>
</evidence>
<evidence type="ECO:0000313" key="3">
    <source>
        <dbReference type="Proteomes" id="UP001180453"/>
    </source>
</evidence>
<dbReference type="PROSITE" id="PS51257">
    <property type="entry name" value="PROKAR_LIPOPROTEIN"/>
    <property type="match status" value="1"/>
</dbReference>
<accession>A0ABU1YRQ4</accession>
<name>A0ABU1YRQ4_ROSSA</name>
<keyword evidence="3" id="KW-1185">Reference proteome</keyword>
<gene>
    <name evidence="2" type="ORF">J2X20_004208</name>
</gene>
<proteinExistence type="predicted"/>
<dbReference type="EMBL" id="JAVDXU010000003">
    <property type="protein sequence ID" value="MDR7271540.1"/>
    <property type="molecule type" value="Genomic_DNA"/>
</dbReference>
<organism evidence="2 3">
    <name type="scientific">Roseateles saccharophilus</name>
    <name type="common">Pseudomonas saccharophila</name>
    <dbReference type="NCBI Taxonomy" id="304"/>
    <lineage>
        <taxon>Bacteria</taxon>
        <taxon>Pseudomonadati</taxon>
        <taxon>Pseudomonadota</taxon>
        <taxon>Betaproteobacteria</taxon>
        <taxon>Burkholderiales</taxon>
        <taxon>Sphaerotilaceae</taxon>
        <taxon>Roseateles</taxon>
    </lineage>
</organism>
<protein>
    <recommendedName>
        <fullName evidence="4">PEP-CTERM protein-sorting domain-containing protein</fullName>
    </recommendedName>
</protein>
<keyword evidence="1" id="KW-0732">Signal</keyword>
<sequence length="178" mass="19546">MRRTLHAALISAMLACCPPSLAGLLGKDMVFECLECTPSTSDHFVAVAGPRDYLLSFDEYVWNEVDVEDSSITILWLMGGYTRSPLFFRLTWSPQQYRLAHASIAAGSSIEPGYSWGPGELVVGVGGWDFVQGDHVTFNLVASPVPEPATGLLAALGTILLWRRARRDSPPQPRPTRR</sequence>
<dbReference type="Proteomes" id="UP001180453">
    <property type="component" value="Unassembled WGS sequence"/>
</dbReference>
<feature type="chain" id="PRO_5046039343" description="PEP-CTERM protein-sorting domain-containing protein" evidence="1">
    <location>
        <begin position="23"/>
        <end position="178"/>
    </location>
</feature>
<evidence type="ECO:0000256" key="1">
    <source>
        <dbReference type="SAM" id="SignalP"/>
    </source>
</evidence>
<feature type="signal peptide" evidence="1">
    <location>
        <begin position="1"/>
        <end position="22"/>
    </location>
</feature>
<reference evidence="2 3" key="1">
    <citation type="submission" date="2023-07" db="EMBL/GenBank/DDBJ databases">
        <title>Sorghum-associated microbial communities from plants grown in Nebraska, USA.</title>
        <authorList>
            <person name="Schachtman D."/>
        </authorList>
    </citation>
    <scope>NUCLEOTIDE SEQUENCE [LARGE SCALE GENOMIC DNA]</scope>
    <source>
        <strain evidence="2 3">BE314</strain>
    </source>
</reference>
<comment type="caution">
    <text evidence="2">The sequence shown here is derived from an EMBL/GenBank/DDBJ whole genome shotgun (WGS) entry which is preliminary data.</text>
</comment>